<dbReference type="AlphaFoldDB" id="A0AAE0IXF9"/>
<evidence type="ECO:0000313" key="3">
    <source>
        <dbReference type="Proteomes" id="UP001286456"/>
    </source>
</evidence>
<evidence type="ECO:0000313" key="2">
    <source>
        <dbReference type="EMBL" id="KAK3332712.1"/>
    </source>
</evidence>
<feature type="region of interest" description="Disordered" evidence="1">
    <location>
        <begin position="39"/>
        <end position="62"/>
    </location>
</feature>
<accession>A0AAE0IXF9</accession>
<keyword evidence="3" id="KW-1185">Reference proteome</keyword>
<dbReference type="EMBL" id="JAUEPO010000002">
    <property type="protein sequence ID" value="KAK3332712.1"/>
    <property type="molecule type" value="Genomic_DNA"/>
</dbReference>
<sequence>HPFSSSTSTPSLYIILSTPTPFPPTALLPLVTTTPSTLPSTFSSSPIGSEDPPPSRPFNPPFSTNTGPSKVFAFISASLPVFSPSCRLSFSFFFPLRHWNTITPRKINKTMASPKSIQAASRPPDPAAYSAAQRDSAPFPLPSPLPTSVGVAQAGGRGGFVVGWVVPCRRKPERERKVGEFSILGVFVVGRWKMTWCLGHGNDESVFGFICEVFNLSF</sequence>
<proteinExistence type="predicted"/>
<reference evidence="2" key="1">
    <citation type="journal article" date="2023" name="Mol. Phylogenet. Evol.">
        <title>Genome-scale phylogeny and comparative genomics of the fungal order Sordariales.</title>
        <authorList>
            <person name="Hensen N."/>
            <person name="Bonometti L."/>
            <person name="Westerberg I."/>
            <person name="Brannstrom I.O."/>
            <person name="Guillou S."/>
            <person name="Cros-Aarteil S."/>
            <person name="Calhoun S."/>
            <person name="Haridas S."/>
            <person name="Kuo A."/>
            <person name="Mondo S."/>
            <person name="Pangilinan J."/>
            <person name="Riley R."/>
            <person name="LaButti K."/>
            <person name="Andreopoulos B."/>
            <person name="Lipzen A."/>
            <person name="Chen C."/>
            <person name="Yan M."/>
            <person name="Daum C."/>
            <person name="Ng V."/>
            <person name="Clum A."/>
            <person name="Steindorff A."/>
            <person name="Ohm R.A."/>
            <person name="Martin F."/>
            <person name="Silar P."/>
            <person name="Natvig D.O."/>
            <person name="Lalanne C."/>
            <person name="Gautier V."/>
            <person name="Ament-Velasquez S.L."/>
            <person name="Kruys A."/>
            <person name="Hutchinson M.I."/>
            <person name="Powell A.J."/>
            <person name="Barry K."/>
            <person name="Miller A.N."/>
            <person name="Grigoriev I.V."/>
            <person name="Debuchy R."/>
            <person name="Gladieux P."/>
            <person name="Hiltunen Thoren M."/>
            <person name="Johannesson H."/>
        </authorList>
    </citation>
    <scope>NUCLEOTIDE SEQUENCE</scope>
    <source>
        <strain evidence="2">SMH4131-1</strain>
    </source>
</reference>
<organism evidence="2 3">
    <name type="scientific">Cercophora scortea</name>
    <dbReference type="NCBI Taxonomy" id="314031"/>
    <lineage>
        <taxon>Eukaryota</taxon>
        <taxon>Fungi</taxon>
        <taxon>Dikarya</taxon>
        <taxon>Ascomycota</taxon>
        <taxon>Pezizomycotina</taxon>
        <taxon>Sordariomycetes</taxon>
        <taxon>Sordariomycetidae</taxon>
        <taxon>Sordariales</taxon>
        <taxon>Lasiosphaeriaceae</taxon>
        <taxon>Cercophora</taxon>
    </lineage>
</organism>
<reference evidence="2" key="2">
    <citation type="submission" date="2023-06" db="EMBL/GenBank/DDBJ databases">
        <authorList>
            <consortium name="Lawrence Berkeley National Laboratory"/>
            <person name="Haridas S."/>
            <person name="Hensen N."/>
            <person name="Bonometti L."/>
            <person name="Westerberg I."/>
            <person name="Brannstrom I.O."/>
            <person name="Guillou S."/>
            <person name="Cros-Aarteil S."/>
            <person name="Calhoun S."/>
            <person name="Kuo A."/>
            <person name="Mondo S."/>
            <person name="Pangilinan J."/>
            <person name="Riley R."/>
            <person name="Labutti K."/>
            <person name="Andreopoulos B."/>
            <person name="Lipzen A."/>
            <person name="Chen C."/>
            <person name="Yanf M."/>
            <person name="Daum C."/>
            <person name="Ng V."/>
            <person name="Clum A."/>
            <person name="Steindorff A."/>
            <person name="Ohm R."/>
            <person name="Martin F."/>
            <person name="Silar P."/>
            <person name="Natvig D."/>
            <person name="Lalanne C."/>
            <person name="Gautier V."/>
            <person name="Ament-Velasquez S.L."/>
            <person name="Kruys A."/>
            <person name="Hutchinson M.I."/>
            <person name="Powell A.J."/>
            <person name="Barry K."/>
            <person name="Miller A.N."/>
            <person name="Grigoriev I.V."/>
            <person name="Debuchy R."/>
            <person name="Gladieux P."/>
            <person name="Thoren M.H."/>
            <person name="Johannesson H."/>
        </authorList>
    </citation>
    <scope>NUCLEOTIDE SEQUENCE</scope>
    <source>
        <strain evidence="2">SMH4131-1</strain>
    </source>
</reference>
<gene>
    <name evidence="2" type="ORF">B0T19DRAFT_109890</name>
</gene>
<feature type="non-terminal residue" evidence="2">
    <location>
        <position position="1"/>
    </location>
</feature>
<feature type="compositionally biased region" description="Pro residues" evidence="1">
    <location>
        <begin position="51"/>
        <end position="60"/>
    </location>
</feature>
<comment type="caution">
    <text evidence="2">The sequence shown here is derived from an EMBL/GenBank/DDBJ whole genome shotgun (WGS) entry which is preliminary data.</text>
</comment>
<feature type="region of interest" description="Disordered" evidence="1">
    <location>
        <begin position="110"/>
        <end position="134"/>
    </location>
</feature>
<feature type="compositionally biased region" description="Polar residues" evidence="1">
    <location>
        <begin position="110"/>
        <end position="119"/>
    </location>
</feature>
<name>A0AAE0IXF9_9PEZI</name>
<protein>
    <submittedName>
        <fullName evidence="2">Uncharacterized protein</fullName>
    </submittedName>
</protein>
<dbReference type="Proteomes" id="UP001286456">
    <property type="component" value="Unassembled WGS sequence"/>
</dbReference>
<evidence type="ECO:0000256" key="1">
    <source>
        <dbReference type="SAM" id="MobiDB-lite"/>
    </source>
</evidence>